<evidence type="ECO:0000256" key="1">
    <source>
        <dbReference type="SAM" id="MobiDB-lite"/>
    </source>
</evidence>
<dbReference type="Proteomes" id="UP000619835">
    <property type="component" value="Unassembled WGS sequence"/>
</dbReference>
<accession>A0A847TYN0</accession>
<reference evidence="2" key="1">
    <citation type="submission" date="2019-12" db="EMBL/GenBank/DDBJ databases">
        <title>Haloferax alexandrinus strain pws11.</title>
        <authorList>
            <person name="Verma D.K."/>
            <person name="Gopal K."/>
            <person name="Prasad E.S."/>
        </authorList>
    </citation>
    <scope>NUCLEOTIDE SEQUENCE</scope>
    <source>
        <strain evidence="2">Pws11</strain>
    </source>
</reference>
<gene>
    <name evidence="2" type="ORF">GOC85_17865</name>
</gene>
<protein>
    <submittedName>
        <fullName evidence="2">Uncharacterized protein</fullName>
    </submittedName>
</protein>
<feature type="region of interest" description="Disordered" evidence="1">
    <location>
        <begin position="1"/>
        <end position="24"/>
    </location>
</feature>
<dbReference type="RefSeq" id="WP_152419075.1">
    <property type="nucleotide sequence ID" value="NZ_JAUDRO010000001.1"/>
</dbReference>
<organism evidence="2 3">
    <name type="scientific">Haloferax volcanii</name>
    <name type="common">Halobacterium volcanii</name>
    <dbReference type="NCBI Taxonomy" id="2246"/>
    <lineage>
        <taxon>Archaea</taxon>
        <taxon>Methanobacteriati</taxon>
        <taxon>Methanobacteriota</taxon>
        <taxon>Stenosarchaea group</taxon>
        <taxon>Halobacteria</taxon>
        <taxon>Halobacteriales</taxon>
        <taxon>Haloferacaceae</taxon>
        <taxon>Haloferax</taxon>
    </lineage>
</organism>
<dbReference type="AlphaFoldDB" id="A0A847TYN0"/>
<proteinExistence type="predicted"/>
<name>A0A847TYN0_HALVO</name>
<evidence type="ECO:0000313" key="3">
    <source>
        <dbReference type="Proteomes" id="UP000619835"/>
    </source>
</evidence>
<evidence type="ECO:0000313" key="2">
    <source>
        <dbReference type="EMBL" id="NLV04420.1"/>
    </source>
</evidence>
<comment type="caution">
    <text evidence="2">The sequence shown here is derived from an EMBL/GenBank/DDBJ whole genome shotgun (WGS) entry which is preliminary data.</text>
</comment>
<dbReference type="EMBL" id="WOWC01000001">
    <property type="protein sequence ID" value="NLV04420.1"/>
    <property type="molecule type" value="Genomic_DNA"/>
</dbReference>
<sequence length="186" mass="20403">MKELFDSLEEARKRGGEASEQRPDAIATLLEETETLGYEQGEPLGNVDSYDAYPAEPEEFYQPQTGSLLKSIVASDAIHDLIDLGEELDMLVYKEGAGATTLESAVDLHGISLPTSVPDHVKEDSTIQVPDGEGGEITFSKDDWPTFPMAFHLYATLGLSIDEICLILNMEKSEVRGPMADDYNMV</sequence>
<feature type="compositionally biased region" description="Basic and acidic residues" evidence="1">
    <location>
        <begin position="1"/>
        <end position="23"/>
    </location>
</feature>